<dbReference type="AlphaFoldDB" id="A0A2G9YZ10"/>
<protein>
    <recommendedName>
        <fullName evidence="1">NYN domain-containing protein</fullName>
    </recommendedName>
</protein>
<evidence type="ECO:0000259" key="1">
    <source>
        <dbReference type="Pfam" id="PF01936"/>
    </source>
</evidence>
<dbReference type="EMBL" id="PCRQ01000017">
    <property type="protein sequence ID" value="PIP24470.1"/>
    <property type="molecule type" value="Genomic_DNA"/>
</dbReference>
<dbReference type="Gene3D" id="3.40.50.1010">
    <property type="entry name" value="5'-nuclease"/>
    <property type="match status" value="1"/>
</dbReference>
<organism evidence="2 3">
    <name type="scientific">Candidatus Nealsonbacteria bacterium CG23_combo_of_CG06-09_8_20_14_all_37_18</name>
    <dbReference type="NCBI Taxonomy" id="1974720"/>
    <lineage>
        <taxon>Bacteria</taxon>
        <taxon>Candidatus Nealsoniibacteriota</taxon>
    </lineage>
</organism>
<proteinExistence type="predicted"/>
<dbReference type="Pfam" id="PF01936">
    <property type="entry name" value="NYN"/>
    <property type="match status" value="1"/>
</dbReference>
<dbReference type="GO" id="GO:0004540">
    <property type="term" value="F:RNA nuclease activity"/>
    <property type="evidence" value="ECO:0007669"/>
    <property type="project" value="InterPro"/>
</dbReference>
<accession>A0A2G9YZ10</accession>
<feature type="domain" description="NYN" evidence="1">
    <location>
        <begin position="15"/>
        <end position="175"/>
    </location>
</feature>
<dbReference type="PANTHER" id="PTHR35458">
    <property type="entry name" value="SLR0755 PROTEIN"/>
    <property type="match status" value="1"/>
</dbReference>
<dbReference type="Proteomes" id="UP000229952">
    <property type="component" value="Unassembled WGS sequence"/>
</dbReference>
<dbReference type="CDD" id="cd10911">
    <property type="entry name" value="PIN_LabA"/>
    <property type="match status" value="1"/>
</dbReference>
<reference evidence="2 3" key="1">
    <citation type="submission" date="2017-09" db="EMBL/GenBank/DDBJ databases">
        <title>Depth-based differentiation of microbial function through sediment-hosted aquifers and enrichment of novel symbionts in the deep terrestrial subsurface.</title>
        <authorList>
            <person name="Probst A.J."/>
            <person name="Ladd B."/>
            <person name="Jarett J.K."/>
            <person name="Geller-Mcgrath D.E."/>
            <person name="Sieber C.M."/>
            <person name="Emerson J.B."/>
            <person name="Anantharaman K."/>
            <person name="Thomas B.C."/>
            <person name="Malmstrom R."/>
            <person name="Stieglmeier M."/>
            <person name="Klingl A."/>
            <person name="Woyke T."/>
            <person name="Ryan C.M."/>
            <person name="Banfield J.F."/>
        </authorList>
    </citation>
    <scope>NUCLEOTIDE SEQUENCE [LARGE SCALE GENOMIC DNA]</scope>
    <source>
        <strain evidence="2">CG23_combo_of_CG06-09_8_20_14_all_37_18</strain>
    </source>
</reference>
<gene>
    <name evidence="2" type="ORF">COX35_00465</name>
</gene>
<sequence length="197" mass="22785">MFNQNKNGTENKDVVYVFIDASNLWQAQKAKGKLFDYEKLRNFLKNKFAGTEIKVFYYTAYPADGTRNYSTDGRHKFYTFLKKGLNFIVRKKELKRISVITDEGQAIEEKGNMDVEMTIDAIHYMKKYEIAILFTGDSDFLALVTYLRNGGKKVYIFSSENNASRELKTGGDGYFDVLKIGGDIWGKELRHRSEKTE</sequence>
<evidence type="ECO:0000313" key="3">
    <source>
        <dbReference type="Proteomes" id="UP000229952"/>
    </source>
</evidence>
<dbReference type="InterPro" id="IPR047140">
    <property type="entry name" value="LabA"/>
</dbReference>
<evidence type="ECO:0000313" key="2">
    <source>
        <dbReference type="EMBL" id="PIP24470.1"/>
    </source>
</evidence>
<dbReference type="PANTHER" id="PTHR35458:SF2">
    <property type="entry name" value="SLR0755 PROTEIN"/>
    <property type="match status" value="1"/>
</dbReference>
<name>A0A2G9YZ10_9BACT</name>
<dbReference type="InterPro" id="IPR021139">
    <property type="entry name" value="NYN"/>
</dbReference>
<comment type="caution">
    <text evidence="2">The sequence shown here is derived from an EMBL/GenBank/DDBJ whole genome shotgun (WGS) entry which is preliminary data.</text>
</comment>